<organism evidence="1 2">
    <name type="scientific">Marixanthomonas ophiurae</name>
    <dbReference type="NCBI Taxonomy" id="387659"/>
    <lineage>
        <taxon>Bacteria</taxon>
        <taxon>Pseudomonadati</taxon>
        <taxon>Bacteroidota</taxon>
        <taxon>Flavobacteriia</taxon>
        <taxon>Flavobacteriales</taxon>
        <taxon>Flavobacteriaceae</taxon>
        <taxon>Marixanthomonas</taxon>
    </lineage>
</organism>
<accession>A0A3E1QB27</accession>
<gene>
    <name evidence="1" type="ORF">DZ858_04475</name>
</gene>
<reference evidence="1 2" key="1">
    <citation type="journal article" date="2007" name="Int. J. Syst. Evol. Microbiol.">
        <title>Marixanthomonas ophiurae gen. nov., sp. nov., a marine bacterium of the family Flavobacteriaceae isolated from a deep-sea brittle star.</title>
        <authorList>
            <person name="Romanenko L.A."/>
            <person name="Uchino M."/>
            <person name="Frolova G.M."/>
            <person name="Mikhailov V.V."/>
        </authorList>
    </citation>
    <scope>NUCLEOTIDE SEQUENCE [LARGE SCALE GENOMIC DNA]</scope>
    <source>
        <strain evidence="1 2">KMM 3046</strain>
    </source>
</reference>
<comment type="caution">
    <text evidence="1">The sequence shown here is derived from an EMBL/GenBank/DDBJ whole genome shotgun (WGS) entry which is preliminary data.</text>
</comment>
<dbReference type="AlphaFoldDB" id="A0A3E1QB27"/>
<protein>
    <submittedName>
        <fullName evidence="1">Uncharacterized protein</fullName>
    </submittedName>
</protein>
<dbReference type="Proteomes" id="UP000261082">
    <property type="component" value="Unassembled WGS sequence"/>
</dbReference>
<name>A0A3E1QB27_9FLAO</name>
<dbReference type="EMBL" id="QVID01000001">
    <property type="protein sequence ID" value="RFN59328.1"/>
    <property type="molecule type" value="Genomic_DNA"/>
</dbReference>
<evidence type="ECO:0000313" key="2">
    <source>
        <dbReference type="Proteomes" id="UP000261082"/>
    </source>
</evidence>
<proteinExistence type="predicted"/>
<sequence length="461" mass="52690">MFFYTFMNGQEEVIQINGDDKFNTIKQSFSIVDEKSGNFFVFLEDSDRVYGFLYDENYNTLGNVICPDLSSKFKSIIGYTIEDKKVTLFMNTLNGRSYGAMIFDFEKSISQAKELDFKLRGETYLDAVYYNNTLHVLSVPKRSSQINIYSFKNTLTPIVNKVKFEEQALLDRNDRPIRLSEIVSRSTISQIELNTPNSLELTSKDFKIYRRGSLVSITSDHFKEYTYVIKFDLDSFKQTVEKVAQREFDGFQMSTYSNSFLLDNKLFQIASNSDELQFQIAEIPSGKIIKKIAVTDDEQLEFKNTPIIQEGGDFDSYRELEKTNQFLRKISNEGIGLSIYKQNGIYEITMGSATEKPSNAMIIGGALGGLAGGIIAASFNNLNSTYNGYKNTKSVRITGLFDKDFNHLEGSISENPFDRIKTAFENTKGATAETIFKLNESFIWGHYNRKENSYRLVKFSE</sequence>
<keyword evidence="2" id="KW-1185">Reference proteome</keyword>
<evidence type="ECO:0000313" key="1">
    <source>
        <dbReference type="EMBL" id="RFN59328.1"/>
    </source>
</evidence>